<dbReference type="EMBL" id="GL883029">
    <property type="protein sequence ID" value="EGG13574.1"/>
    <property type="molecule type" value="Genomic_DNA"/>
</dbReference>
<evidence type="ECO:0000313" key="11">
    <source>
        <dbReference type="Proteomes" id="UP000007797"/>
    </source>
</evidence>
<keyword evidence="11" id="KW-1185">Reference proteome</keyword>
<dbReference type="AlphaFoldDB" id="F4QCD9"/>
<reference evidence="11" key="1">
    <citation type="journal article" date="2011" name="Genome Res.">
        <title>Phylogeny-wide analysis of social amoeba genomes highlights ancient origins for complex intercellular communication.</title>
        <authorList>
            <person name="Heidel A.J."/>
            <person name="Lawal H.M."/>
            <person name="Felder M."/>
            <person name="Schilde C."/>
            <person name="Helps N.R."/>
            <person name="Tunggal B."/>
            <person name="Rivero F."/>
            <person name="John U."/>
            <person name="Schleicher M."/>
            <person name="Eichinger L."/>
            <person name="Platzer M."/>
            <person name="Noegel A.A."/>
            <person name="Schaap P."/>
            <person name="Gloeckner G."/>
        </authorList>
    </citation>
    <scope>NUCLEOTIDE SEQUENCE [LARGE SCALE GENOMIC DNA]</scope>
    <source>
        <strain evidence="11">SH3</strain>
    </source>
</reference>
<dbReference type="GeneID" id="14866060"/>
<feature type="domain" description="SWIRM" evidence="7">
    <location>
        <begin position="165"/>
        <end position="262"/>
    </location>
</feature>
<dbReference type="GO" id="GO:0016514">
    <property type="term" value="C:SWI/SNF complex"/>
    <property type="evidence" value="ECO:0007669"/>
    <property type="project" value="TreeGrafter"/>
</dbReference>
<accession>F4QCD9</accession>
<dbReference type="STRING" id="1054147.F4QCD9"/>
<dbReference type="SUPFAM" id="SSF46689">
    <property type="entry name" value="Homeodomain-like"/>
    <property type="match status" value="2"/>
</dbReference>
<dbReference type="InterPro" id="IPR036388">
    <property type="entry name" value="WH-like_DNA-bd_sf"/>
</dbReference>
<feature type="compositionally biased region" description="Low complexity" evidence="5">
    <location>
        <begin position="142"/>
        <end position="155"/>
    </location>
</feature>
<dbReference type="Pfam" id="PF00249">
    <property type="entry name" value="Myb_DNA-binding"/>
    <property type="match status" value="1"/>
</dbReference>
<feature type="domain" description="HTH myb-type" evidence="9">
    <location>
        <begin position="378"/>
        <end position="424"/>
    </location>
</feature>
<dbReference type="FunFam" id="1.10.10.60:FF:000014">
    <property type="entry name" value="SWI/SNF complex subunit SMARCC2 isoform C"/>
    <property type="match status" value="1"/>
</dbReference>
<feature type="compositionally biased region" description="Low complexity" evidence="5">
    <location>
        <begin position="270"/>
        <end position="345"/>
    </location>
</feature>
<dbReference type="InterPro" id="IPR017930">
    <property type="entry name" value="Myb_dom"/>
</dbReference>
<evidence type="ECO:0000256" key="5">
    <source>
        <dbReference type="SAM" id="MobiDB-lite"/>
    </source>
</evidence>
<keyword evidence="3" id="KW-0804">Transcription</keyword>
<evidence type="ECO:0000259" key="6">
    <source>
        <dbReference type="PROSITE" id="PS50090"/>
    </source>
</evidence>
<dbReference type="Gene3D" id="1.10.10.10">
    <property type="entry name" value="Winged helix-like DNA-binding domain superfamily/Winged helix DNA-binding domain"/>
    <property type="match status" value="1"/>
</dbReference>
<feature type="compositionally biased region" description="Polar residues" evidence="5">
    <location>
        <begin position="346"/>
        <end position="357"/>
    </location>
</feature>
<dbReference type="PROSITE" id="PS51294">
    <property type="entry name" value="HTH_MYB"/>
    <property type="match status" value="1"/>
</dbReference>
<dbReference type="InterPro" id="IPR001005">
    <property type="entry name" value="SANT/Myb"/>
</dbReference>
<dbReference type="InterPro" id="IPR032451">
    <property type="entry name" value="SMARCC_C"/>
</dbReference>
<keyword evidence="1" id="KW-0805">Transcription regulation</keyword>
<dbReference type="SMART" id="SM00717">
    <property type="entry name" value="SANT"/>
    <property type="match status" value="1"/>
</dbReference>
<dbReference type="Gene3D" id="1.10.10.60">
    <property type="entry name" value="Homeodomain-like"/>
    <property type="match status" value="1"/>
</dbReference>
<dbReference type="InterPro" id="IPR009057">
    <property type="entry name" value="Homeodomain-like_sf"/>
</dbReference>
<keyword evidence="4" id="KW-0539">Nucleus</keyword>
<dbReference type="KEGG" id="dfa:DFA_11335"/>
<dbReference type="GO" id="GO:0003677">
    <property type="term" value="F:DNA binding"/>
    <property type="evidence" value="ECO:0007669"/>
    <property type="project" value="UniProtKB-KW"/>
</dbReference>
<dbReference type="CDD" id="cd00167">
    <property type="entry name" value="SANT"/>
    <property type="match status" value="1"/>
</dbReference>
<evidence type="ECO:0000259" key="9">
    <source>
        <dbReference type="PROSITE" id="PS51294"/>
    </source>
</evidence>
<protein>
    <submittedName>
        <fullName evidence="10">Myb domain-containing protein</fullName>
    </submittedName>
</protein>
<dbReference type="PROSITE" id="PS50934">
    <property type="entry name" value="SWIRM"/>
    <property type="match status" value="1"/>
</dbReference>
<dbReference type="Pfam" id="PF16495">
    <property type="entry name" value="SWIRM-assoc_1"/>
    <property type="match status" value="1"/>
</dbReference>
<feature type="region of interest" description="Disordered" evidence="5">
    <location>
        <begin position="93"/>
        <end position="156"/>
    </location>
</feature>
<feature type="compositionally biased region" description="Polar residues" evidence="5">
    <location>
        <begin position="1"/>
        <end position="19"/>
    </location>
</feature>
<name>F4QCD9_CACFS</name>
<proteinExistence type="predicted"/>
<evidence type="ECO:0000256" key="1">
    <source>
        <dbReference type="ARBA" id="ARBA00023015"/>
    </source>
</evidence>
<dbReference type="PANTHER" id="PTHR12802:SF41">
    <property type="entry name" value="BRAHMA ASSOCIATED PROTEIN 155 KDA"/>
    <property type="match status" value="1"/>
</dbReference>
<evidence type="ECO:0000256" key="4">
    <source>
        <dbReference type="ARBA" id="ARBA00023242"/>
    </source>
</evidence>
<dbReference type="PROSITE" id="PS51293">
    <property type="entry name" value="SANT"/>
    <property type="match status" value="1"/>
</dbReference>
<dbReference type="OrthoDB" id="118550at2759"/>
<feature type="domain" description="Myb-like" evidence="6">
    <location>
        <begin position="378"/>
        <end position="420"/>
    </location>
</feature>
<evidence type="ECO:0000259" key="8">
    <source>
        <dbReference type="PROSITE" id="PS51293"/>
    </source>
</evidence>
<dbReference type="OMA" id="MFISTTY"/>
<evidence type="ECO:0000259" key="7">
    <source>
        <dbReference type="PROSITE" id="PS50934"/>
    </source>
</evidence>
<keyword evidence="2" id="KW-0238">DNA-binding</keyword>
<organism evidence="10 11">
    <name type="scientific">Cavenderia fasciculata</name>
    <name type="common">Slime mold</name>
    <name type="synonym">Dictyostelium fasciculatum</name>
    <dbReference type="NCBI Taxonomy" id="261658"/>
    <lineage>
        <taxon>Eukaryota</taxon>
        <taxon>Amoebozoa</taxon>
        <taxon>Evosea</taxon>
        <taxon>Eumycetozoa</taxon>
        <taxon>Dictyostelia</taxon>
        <taxon>Acytosteliales</taxon>
        <taxon>Cavenderiaceae</taxon>
        <taxon>Cavenderia</taxon>
    </lineage>
</organism>
<feature type="region of interest" description="Disordered" evidence="5">
    <location>
        <begin position="1"/>
        <end position="44"/>
    </location>
</feature>
<dbReference type="InterPro" id="IPR007526">
    <property type="entry name" value="SWIRM"/>
</dbReference>
<dbReference type="InterPro" id="IPR017884">
    <property type="entry name" value="SANT_dom"/>
</dbReference>
<evidence type="ECO:0000256" key="3">
    <source>
        <dbReference type="ARBA" id="ARBA00023163"/>
    </source>
</evidence>
<feature type="compositionally biased region" description="Low complexity" evidence="5">
    <location>
        <begin position="101"/>
        <end position="132"/>
    </location>
</feature>
<sequence length="608" mass="66721">MEDDINNNNKRVSNGTSPETPLKRTKQDEEQTTSTTTTTVPQELVHQPTIGLQQQQPQQHGESTIPLVTEQTSTTSTTSSVGQPAALPGLVVHSKPMPMQTGTSTISTTSTTSTTSPTIATSISKSTTIAGSNIVSSPSSDQQQQQQQQQQQHHQTSVVLTSNFQLPPSNCTWFKMSEIHDIERLQMSEFFNGRTPSKTPEVYKEYRDFMINTYQQNPHQYLTFTAVRRNLTGDSGAMLRLHSFLDHWGLINFFVNPEGGTCIPPPKPQQPQHQQQQQQPTRIQSPSESKPTESPSTSDNTSSSILSPNKPSSTSTSTTTTTANNATSTSTSSSSTTLTISKSTNGTSLDLRNNIYGQPQAPPKIIEQTVNTEPPEEWTDQETLLLLEGIDIYGDSWADVAEHVGTKTKEQCLLHFLRLPIEDSYLEDNLSNPNKRATSGSGAADQYWSDSNVIQSLLAFLSKSVSPNVANAASKAAMEALVKEVGNDQTLANLGTLAATSLAATSIKAKATSKNEEKEIQSLILKIINLQTKKLEIKLKYYSDLEDCLDRDRLNLEKQRQSLFAERLSLLKANLTNQTPIPIVPVPNNHNVVLENNGNHTSDNMSIN</sequence>
<feature type="domain" description="SANT" evidence="8">
    <location>
        <begin position="373"/>
        <end position="424"/>
    </location>
</feature>
<dbReference type="RefSeq" id="XP_004350278.1">
    <property type="nucleotide sequence ID" value="XM_004350228.1"/>
</dbReference>
<dbReference type="Proteomes" id="UP000007797">
    <property type="component" value="Unassembled WGS sequence"/>
</dbReference>
<dbReference type="Pfam" id="PF04433">
    <property type="entry name" value="SWIRM"/>
    <property type="match status" value="1"/>
</dbReference>
<dbReference type="FunFam" id="1.10.10.10:FF:000020">
    <property type="entry name" value="SWI/SNF complex subunit SMARCC2 isoform c"/>
    <property type="match status" value="1"/>
</dbReference>
<evidence type="ECO:0000313" key="10">
    <source>
        <dbReference type="EMBL" id="EGG13574.1"/>
    </source>
</evidence>
<feature type="region of interest" description="Disordered" evidence="5">
    <location>
        <begin position="260"/>
        <end position="362"/>
    </location>
</feature>
<evidence type="ECO:0000256" key="2">
    <source>
        <dbReference type="ARBA" id="ARBA00023125"/>
    </source>
</evidence>
<dbReference type="PROSITE" id="PS50090">
    <property type="entry name" value="MYB_LIKE"/>
    <property type="match status" value="1"/>
</dbReference>
<gene>
    <name evidence="10" type="ORF">DFA_11335</name>
</gene>
<dbReference type="PANTHER" id="PTHR12802">
    <property type="entry name" value="SWI/SNF COMPLEX-RELATED"/>
    <property type="match status" value="1"/>
</dbReference>